<dbReference type="Pfam" id="PF13391">
    <property type="entry name" value="HNH_2"/>
    <property type="match status" value="1"/>
</dbReference>
<name>A0A059JED0_TRIIM</name>
<dbReference type="OrthoDB" id="2104739at2759"/>
<evidence type="ECO:0000313" key="3">
    <source>
        <dbReference type="EMBL" id="KDB26043.1"/>
    </source>
</evidence>
<proteinExistence type="predicted"/>
<gene>
    <name evidence="3" type="ORF">H109_02142</name>
</gene>
<dbReference type="OMA" id="LRIDGWI"/>
<dbReference type="EMBL" id="AOKY01000162">
    <property type="protein sequence ID" value="KDB26043.1"/>
    <property type="molecule type" value="Genomic_DNA"/>
</dbReference>
<sequence length="452" mass="50990">MERKSLDAHGSIPLGRLGTLGTRTDNSQRPENNSDRRPLRHHSGDSNNYLMPSHRHQSSLEAILDFWEPFSLTPQQAILARRLLDILVEDYGLEREIEKRYKPAKLIYTMLELVLSKDSFLTLFFTFLHEHLTSGPSNITLALSYFEDIGTWEPAARNDVASALEEFAHYMITQFFLPLRASSVKTPQPTPTSSLSTIQASTPTSTKRRISALRHDCLVRDHHRCVVTRKFDITEARKRIAIDKNCTDDDGRPLKTEQRGNFQYLEIAHILPHCLTKVASGDEDLVGIIPATSSISLTGHETESKKNILRILDIFDPGITHFIDGANIDSPSNALTLTLDNHRLLGEFKIYFEPTGGAYEYRIHSTDDDFLSDPFFPVTRTLMLSPNRTIDPPSPRLLGIHRAICLILKLSGAAEYIEHVLRDSELVTVEADGSTHVGDIIRLRIDGWISAF</sequence>
<dbReference type="InterPro" id="IPR003615">
    <property type="entry name" value="HNH_nuc"/>
</dbReference>
<comment type="caution">
    <text evidence="3">The sequence shown here is derived from an EMBL/GenBank/DDBJ whole genome shotgun (WGS) entry which is preliminary data.</text>
</comment>
<evidence type="ECO:0000259" key="2">
    <source>
        <dbReference type="Pfam" id="PF13391"/>
    </source>
</evidence>
<dbReference type="Proteomes" id="UP000024533">
    <property type="component" value="Unassembled WGS sequence"/>
</dbReference>
<keyword evidence="4" id="KW-1185">Reference proteome</keyword>
<dbReference type="AlphaFoldDB" id="A0A059JED0"/>
<feature type="compositionally biased region" description="Basic and acidic residues" evidence="1">
    <location>
        <begin position="26"/>
        <end position="37"/>
    </location>
</feature>
<organism evidence="3 4">
    <name type="scientific">Trichophyton interdigitale (strain MR816)</name>
    <dbReference type="NCBI Taxonomy" id="1215338"/>
    <lineage>
        <taxon>Eukaryota</taxon>
        <taxon>Fungi</taxon>
        <taxon>Dikarya</taxon>
        <taxon>Ascomycota</taxon>
        <taxon>Pezizomycotina</taxon>
        <taxon>Eurotiomycetes</taxon>
        <taxon>Eurotiomycetidae</taxon>
        <taxon>Onygenales</taxon>
        <taxon>Arthrodermataceae</taxon>
        <taxon>Trichophyton</taxon>
    </lineage>
</organism>
<evidence type="ECO:0000256" key="1">
    <source>
        <dbReference type="SAM" id="MobiDB-lite"/>
    </source>
</evidence>
<protein>
    <recommendedName>
        <fullName evidence="2">HNH nuclease domain-containing protein</fullName>
    </recommendedName>
</protein>
<feature type="domain" description="HNH nuclease" evidence="2">
    <location>
        <begin position="249"/>
        <end position="353"/>
    </location>
</feature>
<reference evidence="3 4" key="1">
    <citation type="submission" date="2014-02" db="EMBL/GenBank/DDBJ databases">
        <title>The Genome Sequence of Trichophyton interdigitale MR816.</title>
        <authorList>
            <consortium name="The Broad Institute Genomics Platform"/>
            <person name="Cuomo C.A."/>
            <person name="White T.C."/>
            <person name="Graser Y."/>
            <person name="Martinez-Rossi N."/>
            <person name="Heitman J."/>
            <person name="Young S.K."/>
            <person name="Zeng Q."/>
            <person name="Gargeya S."/>
            <person name="Abouelleil A."/>
            <person name="Alvarado L."/>
            <person name="Chapman S.B."/>
            <person name="Gainer-Dewar J."/>
            <person name="Goldberg J."/>
            <person name="Griggs A."/>
            <person name="Gujja S."/>
            <person name="Hansen M."/>
            <person name="Howarth C."/>
            <person name="Imamovic A."/>
            <person name="Larimer J."/>
            <person name="Martinez D."/>
            <person name="Murphy C."/>
            <person name="Pearson M.D."/>
            <person name="Persinoti G."/>
            <person name="Poon T."/>
            <person name="Priest M."/>
            <person name="Roberts A.D."/>
            <person name="Saif S."/>
            <person name="Shea T.D."/>
            <person name="Sykes S.N."/>
            <person name="Wortman J."/>
            <person name="Nusbaum C."/>
            <person name="Birren B."/>
        </authorList>
    </citation>
    <scope>NUCLEOTIDE SEQUENCE [LARGE SCALE GENOMIC DNA]</scope>
    <source>
        <strain evidence="3 4">MR816</strain>
    </source>
</reference>
<evidence type="ECO:0000313" key="4">
    <source>
        <dbReference type="Proteomes" id="UP000024533"/>
    </source>
</evidence>
<dbReference type="HOGENOM" id="CLU_043858_1_1_1"/>
<feature type="region of interest" description="Disordered" evidence="1">
    <location>
        <begin position="1"/>
        <end position="51"/>
    </location>
</feature>
<accession>A0A059JED0</accession>